<organism evidence="1">
    <name type="scientific">Aegilops tauschii</name>
    <name type="common">Tausch's goatgrass</name>
    <name type="synonym">Aegilops squarrosa</name>
    <dbReference type="NCBI Taxonomy" id="37682"/>
    <lineage>
        <taxon>Eukaryota</taxon>
        <taxon>Viridiplantae</taxon>
        <taxon>Streptophyta</taxon>
        <taxon>Embryophyta</taxon>
        <taxon>Tracheophyta</taxon>
        <taxon>Spermatophyta</taxon>
        <taxon>Magnoliopsida</taxon>
        <taxon>Liliopsida</taxon>
        <taxon>Poales</taxon>
        <taxon>Poaceae</taxon>
        <taxon>BOP clade</taxon>
        <taxon>Pooideae</taxon>
        <taxon>Triticodae</taxon>
        <taxon>Triticeae</taxon>
        <taxon>Triticinae</taxon>
        <taxon>Aegilops</taxon>
    </lineage>
</organism>
<sequence>MESIVKDPDTNRDSAILKISGIAILMAIGAFLLGMETPENYALHDILVEAILDVFMSEIGGNDNLLRDLLMILADTLITVYQFVDYLGKTHSPWDVHTMLHLVGSSLAVIIGLGQIIQILYKAYTNHVFGVVEEQDAGAARDGNEGADVEEQMVGEGADVMVVVRAWLSAFLLLLQLAAPRVFMRELEMALGAAIRDNGGGDDAEEVARDEGFEVVVVVA</sequence>
<reference evidence="1" key="1">
    <citation type="submission" date="2015-06" db="UniProtKB">
        <authorList>
            <consortium name="EnsemblPlants"/>
        </authorList>
    </citation>
    <scope>IDENTIFICATION</scope>
</reference>
<name>R7W8N9_AEGTA</name>
<proteinExistence type="predicted"/>
<accession>R7W8N9</accession>
<dbReference type="AlphaFoldDB" id="R7W8N9"/>
<dbReference type="EnsemblPlants" id="EMT18447">
    <property type="protein sequence ID" value="EMT18447"/>
    <property type="gene ID" value="F775_25251"/>
</dbReference>
<protein>
    <submittedName>
        <fullName evidence="1">Uncharacterized protein</fullName>
    </submittedName>
</protein>
<evidence type="ECO:0000313" key="1">
    <source>
        <dbReference type="EnsemblPlants" id="EMT18447"/>
    </source>
</evidence>